<dbReference type="Gene3D" id="1.10.443.10">
    <property type="entry name" value="Intergrase catalytic core"/>
    <property type="match status" value="1"/>
</dbReference>
<comment type="caution">
    <text evidence="9">The sequence shown here is derived from an EMBL/GenBank/DDBJ whole genome shotgun (WGS) entry which is preliminary data.</text>
</comment>
<accession>A0A437N209</accession>
<protein>
    <submittedName>
        <fullName evidence="9">DUF4102 domain-containing protein</fullName>
    </submittedName>
</protein>
<dbReference type="GO" id="GO:0015074">
    <property type="term" value="P:DNA integration"/>
    <property type="evidence" value="ECO:0007669"/>
    <property type="project" value="UniProtKB-KW"/>
</dbReference>
<evidence type="ECO:0000256" key="3">
    <source>
        <dbReference type="ARBA" id="ARBA00023125"/>
    </source>
</evidence>
<dbReference type="Gene3D" id="1.10.150.130">
    <property type="match status" value="1"/>
</dbReference>
<dbReference type="InterPro" id="IPR053876">
    <property type="entry name" value="Phage_int_M"/>
</dbReference>
<dbReference type="Gene3D" id="3.30.160.390">
    <property type="entry name" value="Integrase, DNA-binding domain"/>
    <property type="match status" value="1"/>
</dbReference>
<dbReference type="InterPro" id="IPR038488">
    <property type="entry name" value="Integrase_DNA-bd_sf"/>
</dbReference>
<gene>
    <name evidence="9" type="ORF">EOE18_13950</name>
</gene>
<dbReference type="OrthoDB" id="7388552at2"/>
<proteinExistence type="inferred from homology"/>
<sequence>MLTDVACRKAKPIPKESPESKGKDRKLADGKGLFLIVRPTGAKIWRMRYTFGGKEKLLVIGPYPEIGLTEARAARDKARALLVSGIDPSVEKKRQKAIALVEALETFEQIAREWHRTHTRLRNTRYAKQILKRLEDNVFPMLGNIPIKQITAPMVLQAIRQVEERGALEMAHRVRGHMSDVFVWAISSGLTDADPAAIVRKALQPRDGKRRPALLDMDKARELLRRTGAMQDVYWATLLASRLLALTAARPGVIRMAERGEFEQLDTPDAVWRIPAEKMKLTREHKKDTAFEFVIPLTPQAVAVVKTAMRLSRSPYIFPSIRVGKKGLQPISDSTLSKHYREAGYTGLHVPHGWRSTFSTNMNRIAASAGRIADREIIDLMLAHVPEGVEPIYNRYLYLPQRRAIAQAWADLLMQGLPEPQALVAHLR</sequence>
<dbReference type="Proteomes" id="UP000282837">
    <property type="component" value="Unassembled WGS sequence"/>
</dbReference>
<dbReference type="InterPro" id="IPR011010">
    <property type="entry name" value="DNA_brk_join_enz"/>
</dbReference>
<dbReference type="PROSITE" id="PS51900">
    <property type="entry name" value="CB"/>
    <property type="match status" value="1"/>
</dbReference>
<keyword evidence="10" id="KW-1185">Reference proteome</keyword>
<evidence type="ECO:0000256" key="2">
    <source>
        <dbReference type="ARBA" id="ARBA00022908"/>
    </source>
</evidence>
<organism evidence="9 10">
    <name type="scientific">Novosphingobium umbonatum</name>
    <dbReference type="NCBI Taxonomy" id="1908524"/>
    <lineage>
        <taxon>Bacteria</taxon>
        <taxon>Pseudomonadati</taxon>
        <taxon>Pseudomonadota</taxon>
        <taxon>Alphaproteobacteria</taxon>
        <taxon>Sphingomonadales</taxon>
        <taxon>Sphingomonadaceae</taxon>
        <taxon>Novosphingobium</taxon>
    </lineage>
</organism>
<dbReference type="InterPro" id="IPR002104">
    <property type="entry name" value="Integrase_catalytic"/>
</dbReference>
<dbReference type="InterPro" id="IPR050808">
    <property type="entry name" value="Phage_Integrase"/>
</dbReference>
<feature type="compositionally biased region" description="Basic and acidic residues" evidence="6">
    <location>
        <begin position="13"/>
        <end position="26"/>
    </location>
</feature>
<dbReference type="PANTHER" id="PTHR30629">
    <property type="entry name" value="PROPHAGE INTEGRASE"/>
    <property type="match status" value="1"/>
</dbReference>
<dbReference type="RefSeq" id="WP_127710551.1">
    <property type="nucleotide sequence ID" value="NZ_SACO01000011.1"/>
</dbReference>
<dbReference type="GO" id="GO:0003677">
    <property type="term" value="F:DNA binding"/>
    <property type="evidence" value="ECO:0007669"/>
    <property type="project" value="UniProtKB-UniRule"/>
</dbReference>
<dbReference type="GO" id="GO:0006310">
    <property type="term" value="P:DNA recombination"/>
    <property type="evidence" value="ECO:0007669"/>
    <property type="project" value="UniProtKB-KW"/>
</dbReference>
<feature type="domain" description="Tyr recombinase" evidence="7">
    <location>
        <begin position="210"/>
        <end position="406"/>
    </location>
</feature>
<dbReference type="InterPro" id="IPR044068">
    <property type="entry name" value="CB"/>
</dbReference>
<dbReference type="InterPro" id="IPR010998">
    <property type="entry name" value="Integrase_recombinase_N"/>
</dbReference>
<feature type="domain" description="Core-binding (CB)" evidence="8">
    <location>
        <begin position="105"/>
        <end position="186"/>
    </location>
</feature>
<keyword evidence="3 5" id="KW-0238">DNA-binding</keyword>
<evidence type="ECO:0000256" key="5">
    <source>
        <dbReference type="PROSITE-ProRule" id="PRU01248"/>
    </source>
</evidence>
<keyword evidence="2" id="KW-0229">DNA integration</keyword>
<reference evidence="9 10" key="1">
    <citation type="submission" date="2019-01" db="EMBL/GenBank/DDBJ databases">
        <authorList>
            <person name="Chen W.-M."/>
        </authorList>
    </citation>
    <scope>NUCLEOTIDE SEQUENCE [LARGE SCALE GENOMIC DNA]</scope>
    <source>
        <strain evidence="9 10">FSY-9</strain>
    </source>
</reference>
<name>A0A437N209_9SPHN</name>
<dbReference type="EMBL" id="SACO01000011">
    <property type="protein sequence ID" value="RVU03952.1"/>
    <property type="molecule type" value="Genomic_DNA"/>
</dbReference>
<evidence type="ECO:0000259" key="7">
    <source>
        <dbReference type="PROSITE" id="PS51898"/>
    </source>
</evidence>
<keyword evidence="4" id="KW-0233">DNA recombination</keyword>
<dbReference type="PROSITE" id="PS51898">
    <property type="entry name" value="TYR_RECOMBINASE"/>
    <property type="match status" value="1"/>
</dbReference>
<dbReference type="InterPro" id="IPR025166">
    <property type="entry name" value="Integrase_DNA_bind_dom"/>
</dbReference>
<dbReference type="InterPro" id="IPR013762">
    <property type="entry name" value="Integrase-like_cat_sf"/>
</dbReference>
<comment type="similarity">
    <text evidence="1">Belongs to the 'phage' integrase family.</text>
</comment>
<dbReference type="Pfam" id="PF13356">
    <property type="entry name" value="Arm-DNA-bind_3"/>
    <property type="match status" value="1"/>
</dbReference>
<evidence type="ECO:0000256" key="4">
    <source>
        <dbReference type="ARBA" id="ARBA00023172"/>
    </source>
</evidence>
<dbReference type="PANTHER" id="PTHR30629:SF2">
    <property type="entry name" value="PROPHAGE INTEGRASE INTS-RELATED"/>
    <property type="match status" value="1"/>
</dbReference>
<evidence type="ECO:0000256" key="6">
    <source>
        <dbReference type="SAM" id="MobiDB-lite"/>
    </source>
</evidence>
<evidence type="ECO:0000256" key="1">
    <source>
        <dbReference type="ARBA" id="ARBA00008857"/>
    </source>
</evidence>
<dbReference type="SUPFAM" id="SSF56349">
    <property type="entry name" value="DNA breaking-rejoining enzymes"/>
    <property type="match status" value="1"/>
</dbReference>
<evidence type="ECO:0000313" key="10">
    <source>
        <dbReference type="Proteomes" id="UP000282837"/>
    </source>
</evidence>
<dbReference type="AlphaFoldDB" id="A0A437N209"/>
<evidence type="ECO:0000313" key="9">
    <source>
        <dbReference type="EMBL" id="RVU03952.1"/>
    </source>
</evidence>
<feature type="region of interest" description="Disordered" evidence="6">
    <location>
        <begin position="1"/>
        <end position="26"/>
    </location>
</feature>
<evidence type="ECO:0000259" key="8">
    <source>
        <dbReference type="PROSITE" id="PS51900"/>
    </source>
</evidence>
<dbReference type="CDD" id="cd00801">
    <property type="entry name" value="INT_P4_C"/>
    <property type="match status" value="1"/>
</dbReference>
<dbReference type="Pfam" id="PF22022">
    <property type="entry name" value="Phage_int_M"/>
    <property type="match status" value="1"/>
</dbReference>